<evidence type="ECO:0000256" key="1">
    <source>
        <dbReference type="SAM" id="Phobius"/>
    </source>
</evidence>
<dbReference type="AlphaFoldDB" id="A0A382Z181"/>
<sequence length="34" mass="3833">MKKELKEKLPDYYIGIGLCFGIAFGAAMQKLKKV</sequence>
<protein>
    <submittedName>
        <fullName evidence="2">Uncharacterized protein</fullName>
    </submittedName>
</protein>
<accession>A0A382Z181</accession>
<evidence type="ECO:0000313" key="2">
    <source>
        <dbReference type="EMBL" id="SVD89090.1"/>
    </source>
</evidence>
<reference evidence="2" key="1">
    <citation type="submission" date="2018-05" db="EMBL/GenBank/DDBJ databases">
        <authorList>
            <person name="Lanie J.A."/>
            <person name="Ng W.-L."/>
            <person name="Kazmierczak K.M."/>
            <person name="Andrzejewski T.M."/>
            <person name="Davidsen T.M."/>
            <person name="Wayne K.J."/>
            <person name="Tettelin H."/>
            <person name="Glass J.I."/>
            <person name="Rusch D."/>
            <person name="Podicherti R."/>
            <person name="Tsui H.-C.T."/>
            <person name="Winkler M.E."/>
        </authorList>
    </citation>
    <scope>NUCLEOTIDE SEQUENCE</scope>
</reference>
<feature type="transmembrane region" description="Helical" evidence="1">
    <location>
        <begin position="12"/>
        <end position="28"/>
    </location>
</feature>
<dbReference type="EMBL" id="UINC01180076">
    <property type="protein sequence ID" value="SVD89090.1"/>
    <property type="molecule type" value="Genomic_DNA"/>
</dbReference>
<feature type="non-terminal residue" evidence="2">
    <location>
        <position position="34"/>
    </location>
</feature>
<keyword evidence="1" id="KW-0812">Transmembrane</keyword>
<organism evidence="2">
    <name type="scientific">marine metagenome</name>
    <dbReference type="NCBI Taxonomy" id="408172"/>
    <lineage>
        <taxon>unclassified sequences</taxon>
        <taxon>metagenomes</taxon>
        <taxon>ecological metagenomes</taxon>
    </lineage>
</organism>
<proteinExistence type="predicted"/>
<keyword evidence="1" id="KW-1133">Transmembrane helix</keyword>
<keyword evidence="1" id="KW-0472">Membrane</keyword>
<name>A0A382Z181_9ZZZZ</name>
<gene>
    <name evidence="2" type="ORF">METZ01_LOCUS441944</name>
</gene>